<proteinExistence type="predicted"/>
<reference evidence="2" key="2">
    <citation type="submission" date="2023-05" db="EMBL/GenBank/DDBJ databases">
        <authorList>
            <consortium name="Lawrence Berkeley National Laboratory"/>
            <person name="Steindorff A."/>
            <person name="Hensen N."/>
            <person name="Bonometti L."/>
            <person name="Westerberg I."/>
            <person name="Brannstrom I.O."/>
            <person name="Guillou S."/>
            <person name="Cros-Aarteil S."/>
            <person name="Calhoun S."/>
            <person name="Haridas S."/>
            <person name="Kuo A."/>
            <person name="Mondo S."/>
            <person name="Pangilinan J."/>
            <person name="Riley R."/>
            <person name="Labutti K."/>
            <person name="Andreopoulos B."/>
            <person name="Lipzen A."/>
            <person name="Chen C."/>
            <person name="Yanf M."/>
            <person name="Daum C."/>
            <person name="Ng V."/>
            <person name="Clum A."/>
            <person name="Ohm R."/>
            <person name="Martin F."/>
            <person name="Silar P."/>
            <person name="Natvig D."/>
            <person name="Lalanne C."/>
            <person name="Gautier V."/>
            <person name="Ament-Velasquez S.L."/>
            <person name="Kruys A."/>
            <person name="Hutchinson M.I."/>
            <person name="Powell A.J."/>
            <person name="Barry K."/>
            <person name="Miller A.N."/>
            <person name="Grigoriev I.V."/>
            <person name="Debuchy R."/>
            <person name="Gladieux P."/>
            <person name="Thoren M.H."/>
            <person name="Johannesson H."/>
        </authorList>
    </citation>
    <scope>NUCLEOTIDE SEQUENCE</scope>
    <source>
        <strain evidence="2">CBS 508.74</strain>
    </source>
</reference>
<organism evidence="2 3">
    <name type="scientific">Canariomyces notabilis</name>
    <dbReference type="NCBI Taxonomy" id="2074819"/>
    <lineage>
        <taxon>Eukaryota</taxon>
        <taxon>Fungi</taxon>
        <taxon>Dikarya</taxon>
        <taxon>Ascomycota</taxon>
        <taxon>Pezizomycotina</taxon>
        <taxon>Sordariomycetes</taxon>
        <taxon>Sordariomycetidae</taxon>
        <taxon>Sordariales</taxon>
        <taxon>Chaetomiaceae</taxon>
        <taxon>Canariomyces</taxon>
    </lineage>
</organism>
<accession>A0AAN6TEZ8</accession>
<protein>
    <recommendedName>
        <fullName evidence="4">NACHT domain-containing protein</fullName>
    </recommendedName>
</protein>
<evidence type="ECO:0000313" key="2">
    <source>
        <dbReference type="EMBL" id="KAK4113218.1"/>
    </source>
</evidence>
<evidence type="ECO:0008006" key="4">
    <source>
        <dbReference type="Google" id="ProtNLM"/>
    </source>
</evidence>
<dbReference type="GeneID" id="89937725"/>
<feature type="region of interest" description="Disordered" evidence="1">
    <location>
        <begin position="61"/>
        <end position="92"/>
    </location>
</feature>
<keyword evidence="3" id="KW-1185">Reference proteome</keyword>
<feature type="compositionally biased region" description="Low complexity" evidence="1">
    <location>
        <begin position="61"/>
        <end position="89"/>
    </location>
</feature>
<dbReference type="EMBL" id="MU853340">
    <property type="protein sequence ID" value="KAK4113218.1"/>
    <property type="molecule type" value="Genomic_DNA"/>
</dbReference>
<dbReference type="PANTHER" id="PTHR10039:SF5">
    <property type="entry name" value="NACHT DOMAIN-CONTAINING PROTEIN"/>
    <property type="match status" value="1"/>
</dbReference>
<reference evidence="2" key="1">
    <citation type="journal article" date="2023" name="Mol. Phylogenet. Evol.">
        <title>Genome-scale phylogeny and comparative genomics of the fungal order Sordariales.</title>
        <authorList>
            <person name="Hensen N."/>
            <person name="Bonometti L."/>
            <person name="Westerberg I."/>
            <person name="Brannstrom I.O."/>
            <person name="Guillou S."/>
            <person name="Cros-Aarteil S."/>
            <person name="Calhoun S."/>
            <person name="Haridas S."/>
            <person name="Kuo A."/>
            <person name="Mondo S."/>
            <person name="Pangilinan J."/>
            <person name="Riley R."/>
            <person name="LaButti K."/>
            <person name="Andreopoulos B."/>
            <person name="Lipzen A."/>
            <person name="Chen C."/>
            <person name="Yan M."/>
            <person name="Daum C."/>
            <person name="Ng V."/>
            <person name="Clum A."/>
            <person name="Steindorff A."/>
            <person name="Ohm R.A."/>
            <person name="Martin F."/>
            <person name="Silar P."/>
            <person name="Natvig D.O."/>
            <person name="Lalanne C."/>
            <person name="Gautier V."/>
            <person name="Ament-Velasquez S.L."/>
            <person name="Kruys A."/>
            <person name="Hutchinson M.I."/>
            <person name="Powell A.J."/>
            <person name="Barry K."/>
            <person name="Miller A.N."/>
            <person name="Grigoriev I.V."/>
            <person name="Debuchy R."/>
            <person name="Gladieux P."/>
            <person name="Hiltunen Thoren M."/>
            <person name="Johannesson H."/>
        </authorList>
    </citation>
    <scope>NUCLEOTIDE SEQUENCE</scope>
    <source>
        <strain evidence="2">CBS 508.74</strain>
    </source>
</reference>
<sequence length="1221" mass="139375">MSGLEPIAALSLACNMLQVIDVAYKTIHTVRQVYQNGELDSGLTHHATHLEDLSKRIRTATMPTTTTKTPSTTSSSTARGAARGATQPRPTDRDMHLLELSNRCLKAIWDLREEVEFLKGPDTKSKLVAILKTATKTVWRQRRLERLEKDMLDAERLLQTGLLTRVFEHAEKAAGGLEKLDSGMRSLVDEYRAGRLEAAGLVRGEADRMRKNLTSQIKGSTQAVNRHTTQETARAETSLKTHITQATAQVQMSLKTRISAVARSAEERAQDARLEARRERLLRSLKFDRMNERKNMVAESHPKTYQLVLTDGSDAGEPADVTESSKGDADHRWDSFSDWLRSTEPTYWISGKLGSGKTTLVKYPLGHPQTRSFLELWSPGAVLVSHFFWRPGTQIGSNASAKDTETDWSDQELQSTLLDVMAHYPKSMACFLDGLDEVLRTDGTLALLNVVDALKRPQGLQGKVKLCLGARREPLIEEKLWACPQLRLEDLNYTDLRRYAEDTIIIPPQYQISIPPGSKLYARNAEGYQVTFSSKMPLSRSQMRDWLVTELVAKAEGVFLWLCLTAKTVMEALWQGETVTDLQHRIDSLPTDLTQLYADMWARANGDSERPQHQKRAVLYFHLAIKPERMYKDRLSLTIGTTDGMANLIRYCDPDEPGFATRLVESCKAKMRDIEVRCAGLLKINPIPERNLPSMLQPWYGKEYCDLIPYAEEAPYPPLFEFVHRTAHDFLTDTVEGLKILRKYKISHWRLRQRFVAARLAACRLLRSAPAIKYCFLKEFVHREDYNSLRRHLASISRLLDTLPEGDEENAIGECYELLGFCEQLFESGQLFGDARTPAHDEDFQEVGPESDYFAYQTRYEVVVKRDNEFLLEAASINLNIWPLILAKVQSLELNTLTLSELLLHVCNITDFDQEDVFWARDLWDWNELHLEWEDGEYYSYRLGIDCRLRLARLLLERGADPSRKGPRRIYKHGDYGRTDQVHVLETPLKGLISSVWRLDRNTGIMDENLARYFIALIRLLMSNGADPAGEEFRVTYQVIDGRLFERPLGFESEAWRGKTPVGGIEDMWFVLAYPLSTILVRMLWNWKDRFPEIDTFLEAQDTSQDGKLGHVILMLRPARMCFVEAGEEREEGLAEELQWVARSAEGILSAHDLDSRSVPVPLEIQHALSRALDRRHPKAGEKSQASRRLFNVFQRAGMTSIYCGKWEDGCPYMSKYLLAN</sequence>
<comment type="caution">
    <text evidence="2">The sequence shown here is derived from an EMBL/GenBank/DDBJ whole genome shotgun (WGS) entry which is preliminary data.</text>
</comment>
<dbReference type="RefSeq" id="XP_064670788.1">
    <property type="nucleotide sequence ID" value="XM_064813600.1"/>
</dbReference>
<evidence type="ECO:0000256" key="1">
    <source>
        <dbReference type="SAM" id="MobiDB-lite"/>
    </source>
</evidence>
<evidence type="ECO:0000313" key="3">
    <source>
        <dbReference type="Proteomes" id="UP001302812"/>
    </source>
</evidence>
<dbReference type="PANTHER" id="PTHR10039">
    <property type="entry name" value="AMELOGENIN"/>
    <property type="match status" value="1"/>
</dbReference>
<dbReference type="AlphaFoldDB" id="A0AAN6TEZ8"/>
<gene>
    <name evidence="2" type="ORF">N656DRAFT_768156</name>
</gene>
<dbReference type="Proteomes" id="UP001302812">
    <property type="component" value="Unassembled WGS sequence"/>
</dbReference>
<name>A0AAN6TEZ8_9PEZI</name>